<keyword evidence="3" id="KW-1185">Reference proteome</keyword>
<name>A0ABW1R8D6_9LACO</name>
<dbReference type="RefSeq" id="WP_137639111.1">
    <property type="nucleotide sequence ID" value="NZ_BJDK01000003.1"/>
</dbReference>
<comment type="caution">
    <text evidence="2">The sequence shown here is derived from an EMBL/GenBank/DDBJ whole genome shotgun (WGS) entry which is preliminary data.</text>
</comment>
<dbReference type="SUPFAM" id="SSF52266">
    <property type="entry name" value="SGNH hydrolase"/>
    <property type="match status" value="1"/>
</dbReference>
<dbReference type="Pfam" id="PF13472">
    <property type="entry name" value="Lipase_GDSL_2"/>
    <property type="match status" value="1"/>
</dbReference>
<evidence type="ECO:0000313" key="2">
    <source>
        <dbReference type="EMBL" id="MFC6165092.1"/>
    </source>
</evidence>
<gene>
    <name evidence="2" type="ORF">ACFP3T_10455</name>
</gene>
<dbReference type="Gene3D" id="3.40.50.1110">
    <property type="entry name" value="SGNH hydrolase"/>
    <property type="match status" value="1"/>
</dbReference>
<feature type="domain" description="SGNH hydrolase-type esterase" evidence="1">
    <location>
        <begin position="139"/>
        <end position="256"/>
    </location>
</feature>
<evidence type="ECO:0000313" key="3">
    <source>
        <dbReference type="Proteomes" id="UP001596253"/>
    </source>
</evidence>
<dbReference type="PANTHER" id="PTHR37834:SF2">
    <property type="entry name" value="ESTERASE, SGNH HYDROLASE-TYPE"/>
    <property type="match status" value="1"/>
</dbReference>
<organism evidence="2 3">
    <name type="scientific">Lactiplantibacillus dongliensis</name>
    <dbReference type="NCBI Taxonomy" id="2559919"/>
    <lineage>
        <taxon>Bacteria</taxon>
        <taxon>Bacillati</taxon>
        <taxon>Bacillota</taxon>
        <taxon>Bacilli</taxon>
        <taxon>Lactobacillales</taxon>
        <taxon>Lactobacillaceae</taxon>
        <taxon>Lactiplantibacillus</taxon>
    </lineage>
</organism>
<reference evidence="3" key="1">
    <citation type="journal article" date="2019" name="Int. J. Syst. Evol. Microbiol.">
        <title>The Global Catalogue of Microorganisms (GCM) 10K type strain sequencing project: providing services to taxonomists for standard genome sequencing and annotation.</title>
        <authorList>
            <consortium name="The Broad Institute Genomics Platform"/>
            <consortium name="The Broad Institute Genome Sequencing Center for Infectious Disease"/>
            <person name="Wu L."/>
            <person name="Ma J."/>
        </authorList>
    </citation>
    <scope>NUCLEOTIDE SEQUENCE [LARGE SCALE GENOMIC DNA]</scope>
    <source>
        <strain evidence="3">CCM 8932</strain>
    </source>
</reference>
<dbReference type="InterPro" id="IPR052762">
    <property type="entry name" value="PCW_deacetylase/CE"/>
</dbReference>
<dbReference type="InterPro" id="IPR036514">
    <property type="entry name" value="SGNH_hydro_sf"/>
</dbReference>
<sequence length="321" mass="35182">MHYQLTTANNPVMTAYFQGRWAVKTLQQTPVMTSTNLGAEFWLQVTGASYITLEFLNLTMISSWIAVQIDGLPYQRFPIAATPFRLTLDAAPHILRVVMSGNTDEDQVWTTAAGFAVKGVQTDGELAAVKPGRHSITWIGDSLTAGCWVAGHQPAEDYRGEANYAAIASDLLDARNVRLAYSAIGLSKPGTGGVPPLPNVLTALDRSTAWQPVPTDVVVVNVGTNDGRATADEFAAQFRQFLNQVQTLYPNSRLAVMIPFSQRFDRMIRLVVASFMQIDLIETATWEPTTTDRIHLDRAGSQVAGQLTAAALRQLYPHIFN</sequence>
<dbReference type="Proteomes" id="UP001596253">
    <property type="component" value="Unassembled WGS sequence"/>
</dbReference>
<protein>
    <submittedName>
        <fullName evidence="2">GDSL-type esterase/lipase family protein</fullName>
    </submittedName>
</protein>
<dbReference type="InterPro" id="IPR013830">
    <property type="entry name" value="SGNH_hydro"/>
</dbReference>
<dbReference type="PANTHER" id="PTHR37834">
    <property type="entry name" value="GDSL-LIKE LIPASE/ACYLHYDROLASE DOMAIN PROTEIN (AFU_ORTHOLOGUE AFUA_2G00620)"/>
    <property type="match status" value="1"/>
</dbReference>
<dbReference type="EMBL" id="JBHSSD010000042">
    <property type="protein sequence ID" value="MFC6165092.1"/>
    <property type="molecule type" value="Genomic_DNA"/>
</dbReference>
<accession>A0ABW1R8D6</accession>
<evidence type="ECO:0000259" key="1">
    <source>
        <dbReference type="Pfam" id="PF13472"/>
    </source>
</evidence>
<proteinExistence type="predicted"/>